<dbReference type="Proteomes" id="UP001055439">
    <property type="component" value="Chromosome 2"/>
</dbReference>
<dbReference type="AlphaFoldDB" id="A0A9E7EYS8"/>
<accession>A0A9E7EYS8</accession>
<proteinExistence type="predicted"/>
<dbReference type="OrthoDB" id="1920552at2759"/>
<keyword evidence="2" id="KW-1185">Reference proteome</keyword>
<name>A0A9E7EYS8_9LILI</name>
<reference evidence="1" key="1">
    <citation type="submission" date="2022-05" db="EMBL/GenBank/DDBJ databases">
        <title>The Musa troglodytarum L. genome provides insights into the mechanism of non-climacteric behaviour and enrichment of carotenoids.</title>
        <authorList>
            <person name="Wang J."/>
        </authorList>
    </citation>
    <scope>NUCLEOTIDE SEQUENCE</scope>
    <source>
        <tissue evidence="1">Leaf</tissue>
    </source>
</reference>
<protein>
    <submittedName>
        <fullName evidence="1">Gamma carbonic anhydrase 3</fullName>
    </submittedName>
</protein>
<organism evidence="1 2">
    <name type="scientific">Musa troglodytarum</name>
    <name type="common">fe'i banana</name>
    <dbReference type="NCBI Taxonomy" id="320322"/>
    <lineage>
        <taxon>Eukaryota</taxon>
        <taxon>Viridiplantae</taxon>
        <taxon>Streptophyta</taxon>
        <taxon>Embryophyta</taxon>
        <taxon>Tracheophyta</taxon>
        <taxon>Spermatophyta</taxon>
        <taxon>Magnoliopsida</taxon>
        <taxon>Liliopsida</taxon>
        <taxon>Zingiberales</taxon>
        <taxon>Musaceae</taxon>
        <taxon>Musa</taxon>
    </lineage>
</organism>
<evidence type="ECO:0000313" key="1">
    <source>
        <dbReference type="EMBL" id="URD85312.1"/>
    </source>
</evidence>
<sequence length="92" mass="10492">MGTLGRAIYTVGFWIRETGQAIDRLGCRLQGNYLFQEQCKIPPFPPSPSFDLMILASERALRSEIDYLGFHALPLSLESLVLMRRTSLTFRI</sequence>
<evidence type="ECO:0000313" key="2">
    <source>
        <dbReference type="Proteomes" id="UP001055439"/>
    </source>
</evidence>
<dbReference type="EMBL" id="CP097504">
    <property type="protein sequence ID" value="URD85312.1"/>
    <property type="molecule type" value="Genomic_DNA"/>
</dbReference>
<gene>
    <name evidence="1" type="ORF">MUK42_22279</name>
</gene>